<dbReference type="PANTHER" id="PTHR42788">
    <property type="entry name" value="TAURINE IMPORT ATP-BINDING PROTEIN-RELATED"/>
    <property type="match status" value="1"/>
</dbReference>
<evidence type="ECO:0000313" key="6">
    <source>
        <dbReference type="Proteomes" id="UP000071392"/>
    </source>
</evidence>
<sequence length="256" mass="28119">MSSNTAAPIVEFSALSHRYKNGDSSLVLDRLSLKARRGEFISFIGPSGCGKSTLLRLIARLLPVTTGTLQLAPHTEVGFVFQDPTLLPWLTVEANVALPQTLRSHSTKQRPQTAKALLALVRLTEHSRAYPHELSGGQKMRVSIARALTLSPQLLLLDEPFGALDEMTREHLQEELLALHAAQRWCGLFVTHSVAEAVFLSDRIFIMSANPGKLVHEVSIKLPSERDADTRLSPAYQAQVAEVSRLLRNVETATAS</sequence>
<organism evidence="5 6">
    <name type="scientific">Cephaloticoccus capnophilus</name>
    <dbReference type="NCBI Taxonomy" id="1548208"/>
    <lineage>
        <taxon>Bacteria</taxon>
        <taxon>Pseudomonadati</taxon>
        <taxon>Verrucomicrobiota</taxon>
        <taxon>Opitutia</taxon>
        <taxon>Opitutales</taxon>
        <taxon>Opitutaceae</taxon>
        <taxon>Cephaloticoccus</taxon>
    </lineage>
</organism>
<dbReference type="RefSeq" id="WP_068712965.1">
    <property type="nucleotide sequence ID" value="NZ_LSZP01000059.1"/>
</dbReference>
<dbReference type="GO" id="GO:0005524">
    <property type="term" value="F:ATP binding"/>
    <property type="evidence" value="ECO:0007669"/>
    <property type="project" value="UniProtKB-KW"/>
</dbReference>
<keyword evidence="1" id="KW-0813">Transport</keyword>
<dbReference type="Gene3D" id="3.40.50.300">
    <property type="entry name" value="P-loop containing nucleotide triphosphate hydrolases"/>
    <property type="match status" value="1"/>
</dbReference>
<evidence type="ECO:0000259" key="4">
    <source>
        <dbReference type="PROSITE" id="PS50893"/>
    </source>
</evidence>
<evidence type="ECO:0000256" key="3">
    <source>
        <dbReference type="ARBA" id="ARBA00022840"/>
    </source>
</evidence>
<dbReference type="InterPro" id="IPR003593">
    <property type="entry name" value="AAA+_ATPase"/>
</dbReference>
<dbReference type="InterPro" id="IPR050166">
    <property type="entry name" value="ABC_transporter_ATP-bind"/>
</dbReference>
<dbReference type="OrthoDB" id="9802264at2"/>
<dbReference type="Pfam" id="PF00005">
    <property type="entry name" value="ABC_tran"/>
    <property type="match status" value="1"/>
</dbReference>
<dbReference type="PROSITE" id="PS00211">
    <property type="entry name" value="ABC_TRANSPORTER_1"/>
    <property type="match status" value="1"/>
</dbReference>
<dbReference type="InterPro" id="IPR003439">
    <property type="entry name" value="ABC_transporter-like_ATP-bd"/>
</dbReference>
<gene>
    <name evidence="5" type="ORF">AXK12_07325</name>
</gene>
<evidence type="ECO:0000256" key="2">
    <source>
        <dbReference type="ARBA" id="ARBA00022741"/>
    </source>
</evidence>
<dbReference type="PANTHER" id="PTHR42788:SF13">
    <property type="entry name" value="ALIPHATIC SULFONATES IMPORT ATP-BINDING PROTEIN SSUB"/>
    <property type="match status" value="1"/>
</dbReference>
<dbReference type="PROSITE" id="PS50893">
    <property type="entry name" value="ABC_TRANSPORTER_2"/>
    <property type="match status" value="1"/>
</dbReference>
<dbReference type="SUPFAM" id="SSF52540">
    <property type="entry name" value="P-loop containing nucleoside triphosphate hydrolases"/>
    <property type="match status" value="1"/>
</dbReference>
<keyword evidence="6" id="KW-1185">Reference proteome</keyword>
<dbReference type="InterPro" id="IPR027417">
    <property type="entry name" value="P-loop_NTPase"/>
</dbReference>
<dbReference type="InterPro" id="IPR017871">
    <property type="entry name" value="ABC_transporter-like_CS"/>
</dbReference>
<name>A0A139SIC6_9BACT</name>
<dbReference type="EMBL" id="LSZP01000059">
    <property type="protein sequence ID" value="KXU34283.1"/>
    <property type="molecule type" value="Genomic_DNA"/>
</dbReference>
<evidence type="ECO:0000313" key="5">
    <source>
        <dbReference type="EMBL" id="KXU34283.1"/>
    </source>
</evidence>
<protein>
    <submittedName>
        <fullName evidence="5">Nitrate/sulfonate/bicarbonate ABC transporter ATP-binding protein</fullName>
    </submittedName>
</protein>
<comment type="caution">
    <text evidence="5">The sequence shown here is derived from an EMBL/GenBank/DDBJ whole genome shotgun (WGS) entry which is preliminary data.</text>
</comment>
<evidence type="ECO:0000256" key="1">
    <source>
        <dbReference type="ARBA" id="ARBA00022448"/>
    </source>
</evidence>
<dbReference type="AlphaFoldDB" id="A0A139SIC6"/>
<dbReference type="GO" id="GO:0016887">
    <property type="term" value="F:ATP hydrolysis activity"/>
    <property type="evidence" value="ECO:0007669"/>
    <property type="project" value="InterPro"/>
</dbReference>
<feature type="domain" description="ABC transporter" evidence="4">
    <location>
        <begin position="10"/>
        <end position="234"/>
    </location>
</feature>
<proteinExistence type="predicted"/>
<dbReference type="SMART" id="SM00382">
    <property type="entry name" value="AAA"/>
    <property type="match status" value="1"/>
</dbReference>
<keyword evidence="2" id="KW-0547">Nucleotide-binding</keyword>
<reference evidence="5 6" key="1">
    <citation type="submission" date="2016-02" db="EMBL/GenBank/DDBJ databases">
        <authorList>
            <person name="Wen L."/>
            <person name="He K."/>
            <person name="Yang H."/>
        </authorList>
    </citation>
    <scope>NUCLEOTIDE SEQUENCE [LARGE SCALE GENOMIC DNA]</scope>
    <source>
        <strain evidence="5 6">CV41</strain>
    </source>
</reference>
<dbReference type="STRING" id="1548208.AXK12_07325"/>
<keyword evidence="3 5" id="KW-0067">ATP-binding</keyword>
<dbReference type="Proteomes" id="UP000071392">
    <property type="component" value="Unassembled WGS sequence"/>
</dbReference>
<accession>A0A139SIC6</accession>